<evidence type="ECO:0000256" key="1">
    <source>
        <dbReference type="SAM" id="MobiDB-lite"/>
    </source>
</evidence>
<organism evidence="2 3">
    <name type="scientific">Knoellia remsis</name>
    <dbReference type="NCBI Taxonomy" id="407159"/>
    <lineage>
        <taxon>Bacteria</taxon>
        <taxon>Bacillati</taxon>
        <taxon>Actinomycetota</taxon>
        <taxon>Actinomycetes</taxon>
        <taxon>Micrococcales</taxon>
        <taxon>Intrasporangiaceae</taxon>
        <taxon>Knoellia</taxon>
    </lineage>
</organism>
<proteinExistence type="predicted"/>
<dbReference type="EMBL" id="PVTI01000001">
    <property type="protein sequence ID" value="PRY63776.1"/>
    <property type="molecule type" value="Genomic_DNA"/>
</dbReference>
<protein>
    <recommendedName>
        <fullName evidence="4">Methionine aminopeptidase</fullName>
    </recommendedName>
</protein>
<dbReference type="Proteomes" id="UP000237822">
    <property type="component" value="Unassembled WGS sequence"/>
</dbReference>
<sequence length="69" mass="8235">MAYWYNIATKQVETDENRSRNDDVMGPYETEDEARNALATARENTEDWDAEDREWEDRNATWDDSDLED</sequence>
<reference evidence="2 3" key="1">
    <citation type="submission" date="2018-03" db="EMBL/GenBank/DDBJ databases">
        <title>Genomic Encyclopedia of Archaeal and Bacterial Type Strains, Phase II (KMG-II): from individual species to whole genera.</title>
        <authorList>
            <person name="Goeker M."/>
        </authorList>
    </citation>
    <scope>NUCLEOTIDE SEQUENCE [LARGE SCALE GENOMIC DNA]</scope>
    <source>
        <strain evidence="2 3">ATCC BAA-1496</strain>
    </source>
</reference>
<gene>
    <name evidence="2" type="ORF">BCF74_101179</name>
</gene>
<accession>A0A2T0V0U0</accession>
<keyword evidence="3" id="KW-1185">Reference proteome</keyword>
<dbReference type="RefSeq" id="WP_106296065.1">
    <property type="nucleotide sequence ID" value="NZ_PVTI01000001.1"/>
</dbReference>
<name>A0A2T0V0U0_9MICO</name>
<feature type="compositionally biased region" description="Basic and acidic residues" evidence="1">
    <location>
        <begin position="13"/>
        <end position="23"/>
    </location>
</feature>
<feature type="region of interest" description="Disordered" evidence="1">
    <location>
        <begin position="13"/>
        <end position="69"/>
    </location>
</feature>
<evidence type="ECO:0000313" key="3">
    <source>
        <dbReference type="Proteomes" id="UP000237822"/>
    </source>
</evidence>
<evidence type="ECO:0008006" key="4">
    <source>
        <dbReference type="Google" id="ProtNLM"/>
    </source>
</evidence>
<dbReference type="AlphaFoldDB" id="A0A2T0V0U0"/>
<dbReference type="OrthoDB" id="3268477at2"/>
<comment type="caution">
    <text evidence="2">The sequence shown here is derived from an EMBL/GenBank/DDBJ whole genome shotgun (WGS) entry which is preliminary data.</text>
</comment>
<evidence type="ECO:0000313" key="2">
    <source>
        <dbReference type="EMBL" id="PRY63776.1"/>
    </source>
</evidence>